<dbReference type="PROSITE" id="PS50893">
    <property type="entry name" value="ABC_TRANSPORTER_2"/>
    <property type="match status" value="1"/>
</dbReference>
<dbReference type="AlphaFoldDB" id="A0A6J6DSH2"/>
<evidence type="ECO:0000313" key="6">
    <source>
        <dbReference type="EMBL" id="CAB4564018.1"/>
    </source>
</evidence>
<dbReference type="FunFam" id="3.40.50.300:FF:000016">
    <property type="entry name" value="Oligopeptide ABC transporter ATP-binding component"/>
    <property type="match status" value="1"/>
</dbReference>
<dbReference type="EMBL" id="CAEZTP010000004">
    <property type="protein sequence ID" value="CAB4564018.1"/>
    <property type="molecule type" value="Genomic_DNA"/>
</dbReference>
<organism evidence="6">
    <name type="scientific">freshwater metagenome</name>
    <dbReference type="NCBI Taxonomy" id="449393"/>
    <lineage>
        <taxon>unclassified sequences</taxon>
        <taxon>metagenomes</taxon>
        <taxon>ecological metagenomes</taxon>
    </lineage>
</organism>
<dbReference type="SMART" id="SM00382">
    <property type="entry name" value="AAA"/>
    <property type="match status" value="1"/>
</dbReference>
<dbReference type="InterPro" id="IPR027417">
    <property type="entry name" value="P-loop_NTPase"/>
</dbReference>
<dbReference type="PANTHER" id="PTHR43776:SF7">
    <property type="entry name" value="D,D-DIPEPTIDE TRANSPORT ATP-BINDING PROTEIN DDPF-RELATED"/>
    <property type="match status" value="1"/>
</dbReference>
<accession>A0A6J6DSH2</accession>
<dbReference type="InterPro" id="IPR003593">
    <property type="entry name" value="AAA+_ATPase"/>
</dbReference>
<evidence type="ECO:0000256" key="2">
    <source>
        <dbReference type="ARBA" id="ARBA00022448"/>
    </source>
</evidence>
<dbReference type="CDD" id="cd03257">
    <property type="entry name" value="ABC_NikE_OppD_transporters"/>
    <property type="match status" value="1"/>
</dbReference>
<sequence>MSNDNKILSAVDLSVSFKVSNALLRAVDSVNFYVNAGETVAIVGESGSGKTTLALSLIRSTPPTSGQIFFEGEEVTKLSEKNLKPFRKNVQMVFQDPYSSLDPRMNVGQVIGEPLKAHFKMSKSERNERAAELLVSVGLNGDFIDRRASQFSGGQRQRIAIARALALDPKVVIADEPVSALDVSTQAQIVNLLQKIQEDRNISYVLVSHDLRLVYHLATRVVVMYLGRVVEEGNCDDVVANPQHPYTAALLSAVPALDEATRRDRIVLNGAPPSPIARPTGCSFHPRCPIARPECATNTPELQSLPNGRKVACFFPGELQAHVSFTSSK</sequence>
<feature type="domain" description="ABC transporter" evidence="5">
    <location>
        <begin position="8"/>
        <end position="251"/>
    </location>
</feature>
<keyword evidence="4" id="KW-0067">ATP-binding</keyword>
<dbReference type="GO" id="GO:0055085">
    <property type="term" value="P:transmembrane transport"/>
    <property type="evidence" value="ECO:0007669"/>
    <property type="project" value="UniProtKB-ARBA"/>
</dbReference>
<proteinExistence type="inferred from homology"/>
<dbReference type="PANTHER" id="PTHR43776">
    <property type="entry name" value="TRANSPORT ATP-BINDING PROTEIN"/>
    <property type="match status" value="1"/>
</dbReference>
<dbReference type="InterPro" id="IPR050319">
    <property type="entry name" value="ABC_transp_ATP-bind"/>
</dbReference>
<dbReference type="InterPro" id="IPR003439">
    <property type="entry name" value="ABC_transporter-like_ATP-bd"/>
</dbReference>
<comment type="similarity">
    <text evidence="1">Belongs to the ABC transporter superfamily.</text>
</comment>
<dbReference type="InterPro" id="IPR017871">
    <property type="entry name" value="ABC_transporter-like_CS"/>
</dbReference>
<dbReference type="Pfam" id="PF00005">
    <property type="entry name" value="ABC_tran"/>
    <property type="match status" value="1"/>
</dbReference>
<dbReference type="Gene3D" id="3.40.50.300">
    <property type="entry name" value="P-loop containing nucleotide triphosphate hydrolases"/>
    <property type="match status" value="1"/>
</dbReference>
<dbReference type="PROSITE" id="PS00211">
    <property type="entry name" value="ABC_TRANSPORTER_1"/>
    <property type="match status" value="1"/>
</dbReference>
<gene>
    <name evidence="6" type="ORF">UFOPK1698_00105</name>
</gene>
<dbReference type="NCBIfam" id="TIGR01727">
    <property type="entry name" value="oligo_HPY"/>
    <property type="match status" value="1"/>
</dbReference>
<dbReference type="GO" id="GO:0016887">
    <property type="term" value="F:ATP hydrolysis activity"/>
    <property type="evidence" value="ECO:0007669"/>
    <property type="project" value="InterPro"/>
</dbReference>
<evidence type="ECO:0000256" key="1">
    <source>
        <dbReference type="ARBA" id="ARBA00005417"/>
    </source>
</evidence>
<dbReference type="GO" id="GO:0005524">
    <property type="term" value="F:ATP binding"/>
    <property type="evidence" value="ECO:0007669"/>
    <property type="project" value="UniProtKB-KW"/>
</dbReference>
<dbReference type="Pfam" id="PF08352">
    <property type="entry name" value="oligo_HPY"/>
    <property type="match status" value="1"/>
</dbReference>
<evidence type="ECO:0000256" key="4">
    <source>
        <dbReference type="ARBA" id="ARBA00022840"/>
    </source>
</evidence>
<dbReference type="InterPro" id="IPR013563">
    <property type="entry name" value="Oligopep_ABC_C"/>
</dbReference>
<dbReference type="SUPFAM" id="SSF52540">
    <property type="entry name" value="P-loop containing nucleoside triphosphate hydrolases"/>
    <property type="match status" value="1"/>
</dbReference>
<protein>
    <submittedName>
        <fullName evidence="6">Unannotated protein</fullName>
    </submittedName>
</protein>
<evidence type="ECO:0000259" key="5">
    <source>
        <dbReference type="PROSITE" id="PS50893"/>
    </source>
</evidence>
<evidence type="ECO:0000256" key="3">
    <source>
        <dbReference type="ARBA" id="ARBA00022741"/>
    </source>
</evidence>
<name>A0A6J6DSH2_9ZZZZ</name>
<reference evidence="6" key="1">
    <citation type="submission" date="2020-05" db="EMBL/GenBank/DDBJ databases">
        <authorList>
            <person name="Chiriac C."/>
            <person name="Salcher M."/>
            <person name="Ghai R."/>
            <person name="Kavagutti S V."/>
        </authorList>
    </citation>
    <scope>NUCLEOTIDE SEQUENCE</scope>
</reference>
<dbReference type="GO" id="GO:0015833">
    <property type="term" value="P:peptide transport"/>
    <property type="evidence" value="ECO:0007669"/>
    <property type="project" value="InterPro"/>
</dbReference>
<keyword evidence="3" id="KW-0547">Nucleotide-binding</keyword>
<keyword evidence="2" id="KW-0813">Transport</keyword>